<organism evidence="2 3">
    <name type="scientific">Phyllosticta citrichinensis</name>
    <dbReference type="NCBI Taxonomy" id="1130410"/>
    <lineage>
        <taxon>Eukaryota</taxon>
        <taxon>Fungi</taxon>
        <taxon>Dikarya</taxon>
        <taxon>Ascomycota</taxon>
        <taxon>Pezizomycotina</taxon>
        <taxon>Dothideomycetes</taxon>
        <taxon>Dothideomycetes incertae sedis</taxon>
        <taxon>Botryosphaeriales</taxon>
        <taxon>Phyllostictaceae</taxon>
        <taxon>Phyllosticta</taxon>
    </lineage>
</organism>
<comment type="caution">
    <text evidence="2">The sequence shown here is derived from an EMBL/GenBank/DDBJ whole genome shotgun (WGS) entry which is preliminary data.</text>
</comment>
<feature type="region of interest" description="Disordered" evidence="1">
    <location>
        <begin position="25"/>
        <end position="53"/>
    </location>
</feature>
<evidence type="ECO:0000313" key="3">
    <source>
        <dbReference type="Proteomes" id="UP001456524"/>
    </source>
</evidence>
<sequence>MCSPKPERPIPCRRPNSQLLLVADCSIGSEEEEEEEEEEEDDEDKEGPGRRCSRGLLLIPRHSQKLCDEGPFDEKVTSARIYHFENHGTHLTSFGVLVLSDAGKRPTRSTSNQTPAVLRAGSHRQVHSPPAASHVLPQQLLFQPFQLFQLALLRSKPSSSPSRFPLCVTDSAVHPDSRLQRSTVSSYGYIPKPRRRRGIGAQTPRK</sequence>
<keyword evidence="3" id="KW-1185">Reference proteome</keyword>
<accession>A0ABR1XFI8</accession>
<proteinExistence type="predicted"/>
<evidence type="ECO:0000313" key="2">
    <source>
        <dbReference type="EMBL" id="KAK8152101.1"/>
    </source>
</evidence>
<dbReference type="EMBL" id="JBBWUH010000015">
    <property type="protein sequence ID" value="KAK8152101.1"/>
    <property type="molecule type" value="Genomic_DNA"/>
</dbReference>
<gene>
    <name evidence="2" type="ORF">IWX90DRAFT_445994</name>
</gene>
<evidence type="ECO:0000256" key="1">
    <source>
        <dbReference type="SAM" id="MobiDB-lite"/>
    </source>
</evidence>
<name>A0ABR1XFI8_9PEZI</name>
<dbReference type="Proteomes" id="UP001456524">
    <property type="component" value="Unassembled WGS sequence"/>
</dbReference>
<protein>
    <submittedName>
        <fullName evidence="2">Uncharacterized protein</fullName>
    </submittedName>
</protein>
<reference evidence="2 3" key="1">
    <citation type="journal article" date="2022" name="G3 (Bethesda)">
        <title>Enemy or ally: a genomic approach to elucidate the lifestyle of Phyllosticta citrichinaensis.</title>
        <authorList>
            <person name="Buijs V.A."/>
            <person name="Groenewald J.Z."/>
            <person name="Haridas S."/>
            <person name="LaButti K.M."/>
            <person name="Lipzen A."/>
            <person name="Martin F.M."/>
            <person name="Barry K."/>
            <person name="Grigoriev I.V."/>
            <person name="Crous P.W."/>
            <person name="Seidl M.F."/>
        </authorList>
    </citation>
    <scope>NUCLEOTIDE SEQUENCE [LARGE SCALE GENOMIC DNA]</scope>
    <source>
        <strain evidence="2 3">CBS 129764</strain>
    </source>
</reference>
<feature type="compositionally biased region" description="Acidic residues" evidence="1">
    <location>
        <begin position="29"/>
        <end position="45"/>
    </location>
</feature>